<proteinExistence type="inferred from homology"/>
<dbReference type="InterPro" id="IPR000037">
    <property type="entry name" value="SsrA-bd_prot"/>
</dbReference>
<dbReference type="GO" id="GO:0003723">
    <property type="term" value="F:RNA binding"/>
    <property type="evidence" value="ECO:0007669"/>
    <property type="project" value="UniProtKB-UniRule"/>
</dbReference>
<dbReference type="NCBIfam" id="TIGR00086">
    <property type="entry name" value="smpB"/>
    <property type="match status" value="1"/>
</dbReference>
<dbReference type="Gene3D" id="2.40.280.10">
    <property type="match status" value="1"/>
</dbReference>
<evidence type="ECO:0000256" key="2">
    <source>
        <dbReference type="ARBA" id="ARBA00022884"/>
    </source>
</evidence>
<organism evidence="4 5">
    <name type="scientific">Atribacter laminatus</name>
    <dbReference type="NCBI Taxonomy" id="2847778"/>
    <lineage>
        <taxon>Bacteria</taxon>
        <taxon>Pseudomonadati</taxon>
        <taxon>Atribacterota</taxon>
        <taxon>Atribacteria</taxon>
        <taxon>Atribacterales</taxon>
        <taxon>Atribacteraceae</taxon>
        <taxon>Atribacter</taxon>
    </lineage>
</organism>
<dbReference type="GO" id="GO:0070929">
    <property type="term" value="P:trans-translation"/>
    <property type="evidence" value="ECO:0007669"/>
    <property type="project" value="UniProtKB-UniRule"/>
</dbReference>
<dbReference type="HAMAP" id="MF_00023">
    <property type="entry name" value="SmpB"/>
    <property type="match status" value="1"/>
</dbReference>
<dbReference type="RefSeq" id="WP_218111288.1">
    <property type="nucleotide sequence ID" value="NZ_CP065383.1"/>
</dbReference>
<evidence type="ECO:0000256" key="1">
    <source>
        <dbReference type="ARBA" id="ARBA00022490"/>
    </source>
</evidence>
<dbReference type="PANTHER" id="PTHR30308">
    <property type="entry name" value="TMRNA-BINDING COMPONENT OF TRANS-TRANSLATION TAGGING COMPLEX"/>
    <property type="match status" value="1"/>
</dbReference>
<dbReference type="GO" id="GO:0070930">
    <property type="term" value="P:trans-translation-dependent protein tagging"/>
    <property type="evidence" value="ECO:0007669"/>
    <property type="project" value="TreeGrafter"/>
</dbReference>
<dbReference type="PROSITE" id="PS01317">
    <property type="entry name" value="SSRP"/>
    <property type="match status" value="1"/>
</dbReference>
<comment type="similarity">
    <text evidence="3">Belongs to the SmpB family.</text>
</comment>
<dbReference type="NCBIfam" id="NF003843">
    <property type="entry name" value="PRK05422.1"/>
    <property type="match status" value="1"/>
</dbReference>
<sequence>MKIIAENRKARHLYQIIDTLEAGIELKGTEVKSLRNHLVNMTDAFCRGKDGELWLMNLHISPYVFGNLYNHDPLRSRRLLLHKKESIRWSSLSEQKGLTIVPIRLYFNDRGRAKVEIALVKPKKLYDRRQEIQDREQERELHRAQKYRE</sequence>
<dbReference type="Pfam" id="PF01668">
    <property type="entry name" value="SmpB"/>
    <property type="match status" value="1"/>
</dbReference>
<dbReference type="EMBL" id="CP065383">
    <property type="protein sequence ID" value="QPM68795.1"/>
    <property type="molecule type" value="Genomic_DNA"/>
</dbReference>
<dbReference type="CDD" id="cd09294">
    <property type="entry name" value="SmpB"/>
    <property type="match status" value="1"/>
</dbReference>
<accession>A0A7T1AMS3</accession>
<protein>
    <recommendedName>
        <fullName evidence="3">SsrA-binding protein</fullName>
    </recommendedName>
    <alternativeName>
        <fullName evidence="3">Small protein B</fullName>
    </alternativeName>
</protein>
<dbReference type="KEGG" id="alam:RT761_02019"/>
<dbReference type="GO" id="GO:0005829">
    <property type="term" value="C:cytosol"/>
    <property type="evidence" value="ECO:0007669"/>
    <property type="project" value="TreeGrafter"/>
</dbReference>
<gene>
    <name evidence="3 4" type="primary">smpB</name>
    <name evidence="4" type="ORF">RT761_02019</name>
</gene>
<reference evidence="4 5" key="1">
    <citation type="journal article" date="2021" name="Nat. Commun.">
        <title>Isolation of a member of the candidate phylum Atribacteria reveals a unique cell membrane structure.</title>
        <authorList>
            <person name="Taiki K."/>
            <person name="Nobu M.K."/>
            <person name="Kusada H."/>
            <person name="Meng X.-Y."/>
            <person name="Hosoki N."/>
            <person name="Uematsu K."/>
            <person name="Yoshioka H."/>
            <person name="Kamagata Y."/>
            <person name="Tamaki H."/>
        </authorList>
    </citation>
    <scope>NUCLEOTIDE SEQUENCE [LARGE SCALE GENOMIC DNA]</scope>
    <source>
        <strain evidence="4 5">RT761</strain>
    </source>
</reference>
<comment type="function">
    <text evidence="3">Required for rescue of stalled ribosomes mediated by trans-translation. Binds to transfer-messenger RNA (tmRNA), required for stable association of tmRNA with ribosomes. tmRNA and SmpB together mimic tRNA shape, replacing the anticodon stem-loop with SmpB. tmRNA is encoded by the ssrA gene; the 2 termini fold to resemble tRNA(Ala) and it encodes a 'tag peptide', a short internal open reading frame. During trans-translation Ala-aminoacylated tmRNA acts like a tRNA, entering the A-site of stalled ribosomes, displacing the stalled mRNA. The ribosome then switches to translate the ORF on the tmRNA; the nascent peptide is terminated with the 'tag peptide' encoded by the tmRNA and targeted for degradation. The ribosome is freed to recommence translation, which seems to be the essential function of trans-translation.</text>
</comment>
<evidence type="ECO:0000313" key="5">
    <source>
        <dbReference type="Proteomes" id="UP000594463"/>
    </source>
</evidence>
<keyword evidence="1 3" id="KW-0963">Cytoplasm</keyword>
<dbReference type="InterPro" id="IPR020081">
    <property type="entry name" value="SsrA-bd_prot_CS"/>
</dbReference>
<evidence type="ECO:0000313" key="4">
    <source>
        <dbReference type="EMBL" id="QPM68795.1"/>
    </source>
</evidence>
<evidence type="ECO:0000256" key="3">
    <source>
        <dbReference type="HAMAP-Rule" id="MF_00023"/>
    </source>
</evidence>
<dbReference type="InterPro" id="IPR023620">
    <property type="entry name" value="SmpB"/>
</dbReference>
<dbReference type="PANTHER" id="PTHR30308:SF2">
    <property type="entry name" value="SSRA-BINDING PROTEIN"/>
    <property type="match status" value="1"/>
</dbReference>
<keyword evidence="2 3" id="KW-0694">RNA-binding</keyword>
<comment type="subcellular location">
    <subcellularLocation>
        <location evidence="3">Cytoplasm</location>
    </subcellularLocation>
    <text evidence="3">The tmRNA-SmpB complex associates with stalled 70S ribosomes.</text>
</comment>
<dbReference type="Proteomes" id="UP000594463">
    <property type="component" value="Chromosome"/>
</dbReference>
<dbReference type="AlphaFoldDB" id="A0A7T1AMS3"/>
<dbReference type="SUPFAM" id="SSF74982">
    <property type="entry name" value="Small protein B (SmpB)"/>
    <property type="match status" value="1"/>
</dbReference>
<keyword evidence="5" id="KW-1185">Reference proteome</keyword>
<name>A0A7T1AMS3_ATRLM</name>